<comment type="caution">
    <text evidence="2">The sequence shown here is derived from an EMBL/GenBank/DDBJ whole genome shotgun (WGS) entry which is preliminary data.</text>
</comment>
<name>A0ABU8J9N0_9GAMM</name>
<evidence type="ECO:0000256" key="1">
    <source>
        <dbReference type="SAM" id="MobiDB-lite"/>
    </source>
</evidence>
<sequence>MTIPTPEIDHAATAAALDRAYAAMVTLDAMLARSGARSWQPPRTHALAAFGELHHLRDQLHTLAAGPGLASAYRTCATVAAPSSPAGEIAGPSPRQTDTGDDDRGASVVEGAPMGPSTATAHACGPCSTETSPIPSEHTEAPESAATGA</sequence>
<protein>
    <submittedName>
        <fullName evidence="2">Uncharacterized protein</fullName>
    </submittedName>
</protein>
<gene>
    <name evidence="2" type="ORF">WAT24_03895</name>
</gene>
<organism evidence="2 3">
    <name type="scientific">Fulvimonas yonginensis</name>
    <dbReference type="NCBI Taxonomy" id="1495200"/>
    <lineage>
        <taxon>Bacteria</taxon>
        <taxon>Pseudomonadati</taxon>
        <taxon>Pseudomonadota</taxon>
        <taxon>Gammaproteobacteria</taxon>
        <taxon>Lysobacterales</taxon>
        <taxon>Rhodanobacteraceae</taxon>
        <taxon>Fulvimonas</taxon>
    </lineage>
</organism>
<proteinExistence type="predicted"/>
<accession>A0ABU8J9N0</accession>
<reference evidence="2 3" key="1">
    <citation type="journal article" date="2014" name="Int. J. Syst. Evol. Microbiol.">
        <title>Fulvimonas yonginensis sp. nov., isolated from greenhouse soil, and emended description of the genus Fulvimonas.</title>
        <authorList>
            <person name="Ahn J.H."/>
            <person name="Kim S.J."/>
            <person name="Weon H.Y."/>
            <person name="Hong S.B."/>
            <person name="Seok S.J."/>
            <person name="Kwon S.W."/>
        </authorList>
    </citation>
    <scope>NUCLEOTIDE SEQUENCE [LARGE SCALE GENOMIC DNA]</scope>
    <source>
        <strain evidence="2 3">KACC 16952</strain>
    </source>
</reference>
<feature type="region of interest" description="Disordered" evidence="1">
    <location>
        <begin position="82"/>
        <end position="149"/>
    </location>
</feature>
<evidence type="ECO:0000313" key="3">
    <source>
        <dbReference type="Proteomes" id="UP001381174"/>
    </source>
</evidence>
<keyword evidence="3" id="KW-1185">Reference proteome</keyword>
<evidence type="ECO:0000313" key="2">
    <source>
        <dbReference type="EMBL" id="MEI7035899.1"/>
    </source>
</evidence>
<dbReference type="RefSeq" id="WP_336806523.1">
    <property type="nucleotide sequence ID" value="NZ_JBBBNY010000002.1"/>
</dbReference>
<dbReference type="Proteomes" id="UP001381174">
    <property type="component" value="Unassembled WGS sequence"/>
</dbReference>
<dbReference type="EMBL" id="JBBBNY010000002">
    <property type="protein sequence ID" value="MEI7035899.1"/>
    <property type="molecule type" value="Genomic_DNA"/>
</dbReference>